<sequence>MTAKIVNKVERVSEKKCKNFDYGNTFLNGLTKTRIDQKLFDFSSDVDGELIHVHELALAFASDYFAAMFDAKMKERREGTVKLQDVDVVAVRAMFDYIYSGTITLTE</sequence>
<dbReference type="InterPro" id="IPR011333">
    <property type="entry name" value="SKP1/BTB/POZ_sf"/>
</dbReference>
<keyword evidence="2" id="KW-1185">Reference proteome</keyword>
<dbReference type="SUPFAM" id="SSF54695">
    <property type="entry name" value="POZ domain"/>
    <property type="match status" value="1"/>
</dbReference>
<name>A0A9C6E300_9MUSC</name>
<feature type="domain" description="BTB" evidence="1">
    <location>
        <begin position="40"/>
        <end position="107"/>
    </location>
</feature>
<dbReference type="RefSeq" id="XP_037898684.1">
    <property type="nucleotide sequence ID" value="XM_038042756.1"/>
</dbReference>
<dbReference type="CDD" id="cd18186">
    <property type="entry name" value="BTB_POZ_ZBTB_KLHL-like"/>
    <property type="match status" value="1"/>
</dbReference>
<dbReference type="Proteomes" id="UP000092443">
    <property type="component" value="Unplaced"/>
</dbReference>
<dbReference type="InterPro" id="IPR000210">
    <property type="entry name" value="BTB/POZ_dom"/>
</dbReference>
<dbReference type="PANTHER" id="PTHR45632">
    <property type="entry name" value="LD33804P"/>
    <property type="match status" value="1"/>
</dbReference>
<evidence type="ECO:0000313" key="2">
    <source>
        <dbReference type="Proteomes" id="UP000092443"/>
    </source>
</evidence>
<reference evidence="3" key="1">
    <citation type="submission" date="2025-08" db="UniProtKB">
        <authorList>
            <consortium name="RefSeq"/>
        </authorList>
    </citation>
    <scope>IDENTIFICATION</scope>
    <source>
        <tissue evidence="3">Whole body pupa</tissue>
    </source>
</reference>
<evidence type="ECO:0000259" key="1">
    <source>
        <dbReference type="PROSITE" id="PS50097"/>
    </source>
</evidence>
<dbReference type="PROSITE" id="PS50097">
    <property type="entry name" value="BTB"/>
    <property type="match status" value="1"/>
</dbReference>
<dbReference type="GeneID" id="119643406"/>
<gene>
    <name evidence="3" type="primary">LOC119643406</name>
</gene>
<protein>
    <submittedName>
        <fullName evidence="3">Kelch repeat and BTB domain-containing protein 3-like</fullName>
    </submittedName>
</protein>
<dbReference type="Gene3D" id="3.30.710.10">
    <property type="entry name" value="Potassium Channel Kv1.1, Chain A"/>
    <property type="match status" value="1"/>
</dbReference>
<evidence type="ECO:0000313" key="3">
    <source>
        <dbReference type="RefSeq" id="XP_037898684.1"/>
    </source>
</evidence>
<accession>A0A9C6E300</accession>
<dbReference type="AlphaFoldDB" id="A0A9C6E300"/>
<organism evidence="2 3">
    <name type="scientific">Glossina fuscipes</name>
    <dbReference type="NCBI Taxonomy" id="7396"/>
    <lineage>
        <taxon>Eukaryota</taxon>
        <taxon>Metazoa</taxon>
        <taxon>Ecdysozoa</taxon>
        <taxon>Arthropoda</taxon>
        <taxon>Hexapoda</taxon>
        <taxon>Insecta</taxon>
        <taxon>Pterygota</taxon>
        <taxon>Neoptera</taxon>
        <taxon>Endopterygota</taxon>
        <taxon>Diptera</taxon>
        <taxon>Brachycera</taxon>
        <taxon>Muscomorpha</taxon>
        <taxon>Hippoboscoidea</taxon>
        <taxon>Glossinidae</taxon>
        <taxon>Glossina</taxon>
    </lineage>
</organism>
<dbReference type="KEGG" id="gfs:119643406"/>
<proteinExistence type="predicted"/>
<feature type="non-terminal residue" evidence="3">
    <location>
        <position position="107"/>
    </location>
</feature>
<dbReference type="Pfam" id="PF00651">
    <property type="entry name" value="BTB"/>
    <property type="match status" value="1"/>
</dbReference>